<organism evidence="1 2">
    <name type="scientific">Marinobacterium marinum</name>
    <dbReference type="NCBI Taxonomy" id="2756129"/>
    <lineage>
        <taxon>Bacteria</taxon>
        <taxon>Pseudomonadati</taxon>
        <taxon>Pseudomonadota</taxon>
        <taxon>Gammaproteobacteria</taxon>
        <taxon>Oceanospirillales</taxon>
        <taxon>Oceanospirillaceae</taxon>
        <taxon>Marinobacterium</taxon>
    </lineage>
</organism>
<gene>
    <name evidence="1" type="ORF">H1S06_08615</name>
</gene>
<protein>
    <submittedName>
        <fullName evidence="1">Uncharacterized protein</fullName>
    </submittedName>
</protein>
<proteinExistence type="predicted"/>
<comment type="caution">
    <text evidence="1">The sequence shown here is derived from an EMBL/GenBank/DDBJ whole genome shotgun (WGS) entry which is preliminary data.</text>
</comment>
<sequence>MTRRLRGWPAERGLEMLAGVSPEDVLLKVKQAAPEGPVWRCILFNVGDKRRGGKANGKNLLVD</sequence>
<dbReference type="RefSeq" id="WP_181739203.1">
    <property type="nucleotide sequence ID" value="NZ_JACEMT010000046.1"/>
</dbReference>
<keyword evidence="2" id="KW-1185">Reference proteome</keyword>
<dbReference type="Proteomes" id="UP000538931">
    <property type="component" value="Unassembled WGS sequence"/>
</dbReference>
<reference evidence="1 2" key="1">
    <citation type="submission" date="2020-07" db="EMBL/GenBank/DDBJ databases">
        <title>Bacterium isolated from marien macroalgae.</title>
        <authorList>
            <person name="Zhu K."/>
            <person name="Lu D."/>
            <person name="Du Z."/>
        </authorList>
    </citation>
    <scope>NUCLEOTIDE SEQUENCE [LARGE SCALE GENOMIC DNA]</scope>
    <source>
        <strain evidence="1 2">3-1745</strain>
    </source>
</reference>
<dbReference type="AlphaFoldDB" id="A0A7W2ACS6"/>
<name>A0A7W2ACS6_9GAMM</name>
<evidence type="ECO:0000313" key="1">
    <source>
        <dbReference type="EMBL" id="MBA4502423.1"/>
    </source>
</evidence>
<accession>A0A7W2ACS6</accession>
<dbReference type="EMBL" id="JACEMT010000046">
    <property type="protein sequence ID" value="MBA4502423.1"/>
    <property type="molecule type" value="Genomic_DNA"/>
</dbReference>
<evidence type="ECO:0000313" key="2">
    <source>
        <dbReference type="Proteomes" id="UP000538931"/>
    </source>
</evidence>